<dbReference type="Gene3D" id="1.20.950.20">
    <property type="entry name" value="Transmembrane di-heme cytochromes, Chain C"/>
    <property type="match status" value="1"/>
</dbReference>
<keyword evidence="5 6" id="KW-0472">Membrane</keyword>
<proteinExistence type="predicted"/>
<protein>
    <submittedName>
        <fullName evidence="8">Thiosulfate reductase cytochrome b subunit</fullName>
    </submittedName>
</protein>
<comment type="subcellular location">
    <subcellularLocation>
        <location evidence="1">Cell membrane</location>
        <topology evidence="1">Multi-pass membrane protein</topology>
    </subcellularLocation>
</comment>
<gene>
    <name evidence="8" type="ORF">FB555_001996</name>
</gene>
<feature type="transmembrane region" description="Helical" evidence="6">
    <location>
        <begin position="229"/>
        <end position="253"/>
    </location>
</feature>
<evidence type="ECO:0000256" key="1">
    <source>
        <dbReference type="ARBA" id="ARBA00004651"/>
    </source>
</evidence>
<evidence type="ECO:0000313" key="9">
    <source>
        <dbReference type="Proteomes" id="UP000524237"/>
    </source>
</evidence>
<organism evidence="8 9">
    <name type="scientific">Alpinimonas psychrophila</name>
    <dbReference type="NCBI Taxonomy" id="748908"/>
    <lineage>
        <taxon>Bacteria</taxon>
        <taxon>Bacillati</taxon>
        <taxon>Actinomycetota</taxon>
        <taxon>Actinomycetes</taxon>
        <taxon>Micrococcales</taxon>
        <taxon>Microbacteriaceae</taxon>
        <taxon>Alpinimonas</taxon>
    </lineage>
</organism>
<evidence type="ECO:0000256" key="5">
    <source>
        <dbReference type="ARBA" id="ARBA00023136"/>
    </source>
</evidence>
<dbReference type="PANTHER" id="PTHR30485:SF0">
    <property type="entry name" value="NI_FE-HYDROGENASE 1 B-TYPE CYTOCHROME SUBUNIT-RELATED"/>
    <property type="match status" value="1"/>
</dbReference>
<dbReference type="InterPro" id="IPR011577">
    <property type="entry name" value="Cyt_b561_bac/Ni-Hgenase"/>
</dbReference>
<feature type="domain" description="Cytochrome b561 bacterial/Ni-hydrogenase" evidence="7">
    <location>
        <begin position="66"/>
        <end position="262"/>
    </location>
</feature>
<dbReference type="Proteomes" id="UP000524237">
    <property type="component" value="Unassembled WGS sequence"/>
</dbReference>
<evidence type="ECO:0000256" key="4">
    <source>
        <dbReference type="ARBA" id="ARBA00022989"/>
    </source>
</evidence>
<keyword evidence="4 6" id="KW-1133">Transmembrane helix</keyword>
<evidence type="ECO:0000313" key="8">
    <source>
        <dbReference type="EMBL" id="MBA8829870.1"/>
    </source>
</evidence>
<dbReference type="Pfam" id="PF01292">
    <property type="entry name" value="Ni_hydr_CYTB"/>
    <property type="match status" value="1"/>
</dbReference>
<feature type="transmembrane region" description="Helical" evidence="6">
    <location>
        <begin position="190"/>
        <end position="208"/>
    </location>
</feature>
<evidence type="ECO:0000256" key="2">
    <source>
        <dbReference type="ARBA" id="ARBA00022475"/>
    </source>
</evidence>
<dbReference type="GO" id="GO:0020037">
    <property type="term" value="F:heme binding"/>
    <property type="evidence" value="ECO:0007669"/>
    <property type="project" value="TreeGrafter"/>
</dbReference>
<sequence length="311" mass="34614">MSSPWSSLRVSPATRKKLLWVLPSAVAVLTLVVFAARIFRDSATGQAFLTDFPGQSELPAGAPTGFPAWLNFQHFLNAFFIVLIVRTGWLVRTTQRPAAYWMRKNTGLIRTKKAPTKISIHLWLHLSLDALWTLNGVIFIVLLFITGQWMRLVPTTWAVFPNAVSSALQYASLNWPLENGWVNYNSLQQLAYFTIVFIAAPLAILTGLRMSAIWPQPSSTASKVFPLELARAIHFPVMLFFVLFVIMHVTLVLTTGALRNLNHMYATNSGESWLGFGIFAGTLMLTVAAWILAKPVFLQPLASLGGKVTRQ</sequence>
<dbReference type="InterPro" id="IPR051542">
    <property type="entry name" value="Hydrogenase_cytochrome"/>
</dbReference>
<dbReference type="SUPFAM" id="SSF81342">
    <property type="entry name" value="Transmembrane di-heme cytochromes"/>
    <property type="match status" value="1"/>
</dbReference>
<dbReference type="EMBL" id="JACGWU010000008">
    <property type="protein sequence ID" value="MBA8829870.1"/>
    <property type="molecule type" value="Genomic_DNA"/>
</dbReference>
<dbReference type="RefSeq" id="WP_182485291.1">
    <property type="nucleotide sequence ID" value="NZ_JACGWU010000008.1"/>
</dbReference>
<evidence type="ECO:0000256" key="6">
    <source>
        <dbReference type="SAM" id="Phobius"/>
    </source>
</evidence>
<feature type="transmembrane region" description="Helical" evidence="6">
    <location>
        <begin position="122"/>
        <end position="145"/>
    </location>
</feature>
<feature type="transmembrane region" description="Helical" evidence="6">
    <location>
        <begin position="273"/>
        <end position="293"/>
    </location>
</feature>
<name>A0A7W3JVC5_9MICO</name>
<dbReference type="AlphaFoldDB" id="A0A7W3JVC5"/>
<keyword evidence="2" id="KW-1003">Cell membrane</keyword>
<comment type="caution">
    <text evidence="8">The sequence shown here is derived from an EMBL/GenBank/DDBJ whole genome shotgun (WGS) entry which is preliminary data.</text>
</comment>
<dbReference type="GO" id="GO:0005886">
    <property type="term" value="C:plasma membrane"/>
    <property type="evidence" value="ECO:0007669"/>
    <property type="project" value="UniProtKB-SubCell"/>
</dbReference>
<dbReference type="PANTHER" id="PTHR30485">
    <property type="entry name" value="NI/FE-HYDROGENASE 1 B-TYPE CYTOCHROME SUBUNIT"/>
    <property type="match status" value="1"/>
</dbReference>
<evidence type="ECO:0000256" key="3">
    <source>
        <dbReference type="ARBA" id="ARBA00022692"/>
    </source>
</evidence>
<keyword evidence="3 6" id="KW-0812">Transmembrane</keyword>
<accession>A0A7W3JVC5</accession>
<dbReference type="InterPro" id="IPR016174">
    <property type="entry name" value="Di-haem_cyt_TM"/>
</dbReference>
<evidence type="ECO:0000259" key="7">
    <source>
        <dbReference type="Pfam" id="PF01292"/>
    </source>
</evidence>
<feature type="transmembrane region" description="Helical" evidence="6">
    <location>
        <begin position="75"/>
        <end position="94"/>
    </location>
</feature>
<dbReference type="GO" id="GO:0009055">
    <property type="term" value="F:electron transfer activity"/>
    <property type="evidence" value="ECO:0007669"/>
    <property type="project" value="InterPro"/>
</dbReference>
<keyword evidence="9" id="KW-1185">Reference proteome</keyword>
<reference evidence="8 9" key="1">
    <citation type="submission" date="2020-07" db="EMBL/GenBank/DDBJ databases">
        <title>Sequencing the genomes of 1000 actinobacteria strains.</title>
        <authorList>
            <person name="Klenk H.-P."/>
        </authorList>
    </citation>
    <scope>NUCLEOTIDE SEQUENCE [LARGE SCALE GENOMIC DNA]</scope>
    <source>
        <strain evidence="8 9">DSM 23737</strain>
    </source>
</reference>
<dbReference type="GO" id="GO:0022904">
    <property type="term" value="P:respiratory electron transport chain"/>
    <property type="evidence" value="ECO:0007669"/>
    <property type="project" value="InterPro"/>
</dbReference>